<evidence type="ECO:0000256" key="4">
    <source>
        <dbReference type="ARBA" id="ARBA00022679"/>
    </source>
</evidence>
<evidence type="ECO:0000313" key="11">
    <source>
        <dbReference type="EMBL" id="MBF0597910.1"/>
    </source>
</evidence>
<evidence type="ECO:0000256" key="2">
    <source>
        <dbReference type="ARBA" id="ARBA00012438"/>
    </source>
</evidence>
<evidence type="ECO:0000256" key="8">
    <source>
        <dbReference type="ARBA" id="ARBA00023012"/>
    </source>
</evidence>
<organism evidence="11 12">
    <name type="scientific">Faecalibacter rhinopitheci</name>
    <dbReference type="NCBI Taxonomy" id="2779678"/>
    <lineage>
        <taxon>Bacteria</taxon>
        <taxon>Pseudomonadati</taxon>
        <taxon>Bacteroidota</taxon>
        <taxon>Flavobacteriia</taxon>
        <taxon>Flavobacteriales</taxon>
        <taxon>Weeksellaceae</taxon>
        <taxon>Faecalibacter</taxon>
    </lineage>
</organism>
<keyword evidence="9" id="KW-1133">Transmembrane helix</keyword>
<dbReference type="Pfam" id="PF00512">
    <property type="entry name" value="HisKA"/>
    <property type="match status" value="1"/>
</dbReference>
<keyword evidence="7" id="KW-0067">ATP-binding</keyword>
<feature type="transmembrane region" description="Helical" evidence="9">
    <location>
        <begin position="145"/>
        <end position="165"/>
    </location>
</feature>
<dbReference type="InterPro" id="IPR003661">
    <property type="entry name" value="HisK_dim/P_dom"/>
</dbReference>
<evidence type="ECO:0000259" key="10">
    <source>
        <dbReference type="PROSITE" id="PS50109"/>
    </source>
</evidence>
<proteinExistence type="predicted"/>
<evidence type="ECO:0000313" key="12">
    <source>
        <dbReference type="Proteomes" id="UP000608754"/>
    </source>
</evidence>
<name>A0A8J7KAU2_9FLAO</name>
<dbReference type="InterPro" id="IPR036097">
    <property type="entry name" value="HisK_dim/P_sf"/>
</dbReference>
<dbReference type="SMART" id="SM00387">
    <property type="entry name" value="HATPase_c"/>
    <property type="match status" value="1"/>
</dbReference>
<feature type="domain" description="Histidine kinase" evidence="10">
    <location>
        <begin position="183"/>
        <end position="384"/>
    </location>
</feature>
<keyword evidence="8" id="KW-0902">Two-component regulatory system</keyword>
<dbReference type="CDD" id="cd00082">
    <property type="entry name" value="HisKA"/>
    <property type="match status" value="1"/>
</dbReference>
<dbReference type="Pfam" id="PF02518">
    <property type="entry name" value="HATPase_c"/>
    <property type="match status" value="1"/>
</dbReference>
<dbReference type="InterPro" id="IPR004358">
    <property type="entry name" value="Sig_transdc_His_kin-like_C"/>
</dbReference>
<keyword evidence="9" id="KW-0472">Membrane</keyword>
<dbReference type="PROSITE" id="PS50109">
    <property type="entry name" value="HIS_KIN"/>
    <property type="match status" value="1"/>
</dbReference>
<evidence type="ECO:0000256" key="3">
    <source>
        <dbReference type="ARBA" id="ARBA00022553"/>
    </source>
</evidence>
<dbReference type="PANTHER" id="PTHR43065">
    <property type="entry name" value="SENSOR HISTIDINE KINASE"/>
    <property type="match status" value="1"/>
</dbReference>
<dbReference type="EC" id="2.7.13.3" evidence="2"/>
<evidence type="ECO:0000256" key="6">
    <source>
        <dbReference type="ARBA" id="ARBA00022777"/>
    </source>
</evidence>
<evidence type="ECO:0000256" key="7">
    <source>
        <dbReference type="ARBA" id="ARBA00022840"/>
    </source>
</evidence>
<dbReference type="SUPFAM" id="SSF55874">
    <property type="entry name" value="ATPase domain of HSP90 chaperone/DNA topoisomerase II/histidine kinase"/>
    <property type="match status" value="1"/>
</dbReference>
<dbReference type="CDD" id="cd00075">
    <property type="entry name" value="HATPase"/>
    <property type="match status" value="1"/>
</dbReference>
<keyword evidence="4" id="KW-0808">Transferase</keyword>
<dbReference type="SMART" id="SM00388">
    <property type="entry name" value="HisKA"/>
    <property type="match status" value="1"/>
</dbReference>
<dbReference type="PANTHER" id="PTHR43065:SF10">
    <property type="entry name" value="PEROXIDE STRESS-ACTIVATED HISTIDINE KINASE MAK3"/>
    <property type="match status" value="1"/>
</dbReference>
<keyword evidence="5" id="KW-0547">Nucleotide-binding</keyword>
<dbReference type="Gene3D" id="1.10.287.130">
    <property type="match status" value="1"/>
</dbReference>
<dbReference type="InterPro" id="IPR036890">
    <property type="entry name" value="HATPase_C_sf"/>
</dbReference>
<feature type="transmembrane region" description="Helical" evidence="9">
    <location>
        <begin position="12"/>
        <end position="30"/>
    </location>
</feature>
<dbReference type="InterPro" id="IPR003594">
    <property type="entry name" value="HATPase_dom"/>
</dbReference>
<gene>
    <name evidence="11" type="ORF">IM532_10745</name>
</gene>
<dbReference type="SUPFAM" id="SSF47384">
    <property type="entry name" value="Homodimeric domain of signal transducing histidine kinase"/>
    <property type="match status" value="1"/>
</dbReference>
<keyword evidence="9" id="KW-0812">Transmembrane</keyword>
<dbReference type="GO" id="GO:0000155">
    <property type="term" value="F:phosphorelay sensor kinase activity"/>
    <property type="evidence" value="ECO:0007669"/>
    <property type="project" value="InterPro"/>
</dbReference>
<dbReference type="Gene3D" id="3.30.565.10">
    <property type="entry name" value="Histidine kinase-like ATPase, C-terminal domain"/>
    <property type="match status" value="1"/>
</dbReference>
<dbReference type="AlphaFoldDB" id="A0A8J7KAU2"/>
<keyword evidence="3" id="KW-0597">Phosphoprotein</keyword>
<dbReference type="EMBL" id="JADGIK010000007">
    <property type="protein sequence ID" value="MBF0597910.1"/>
    <property type="molecule type" value="Genomic_DNA"/>
</dbReference>
<comment type="catalytic activity">
    <reaction evidence="1">
        <text>ATP + protein L-histidine = ADP + protein N-phospho-L-histidine.</text>
        <dbReference type="EC" id="2.7.13.3"/>
    </reaction>
</comment>
<keyword evidence="6 11" id="KW-0418">Kinase</keyword>
<dbReference type="Proteomes" id="UP000608754">
    <property type="component" value="Unassembled WGS sequence"/>
</dbReference>
<evidence type="ECO:0000256" key="1">
    <source>
        <dbReference type="ARBA" id="ARBA00000085"/>
    </source>
</evidence>
<dbReference type="GO" id="GO:0005524">
    <property type="term" value="F:ATP binding"/>
    <property type="evidence" value="ECO:0007669"/>
    <property type="project" value="UniProtKB-KW"/>
</dbReference>
<dbReference type="PRINTS" id="PR00344">
    <property type="entry name" value="BCTRLSENSOR"/>
</dbReference>
<dbReference type="RefSeq" id="WP_194183457.1">
    <property type="nucleotide sequence ID" value="NZ_JADGIK010000007.1"/>
</dbReference>
<accession>A0A8J7KAU2</accession>
<keyword evidence="12" id="KW-1185">Reference proteome</keyword>
<evidence type="ECO:0000256" key="9">
    <source>
        <dbReference type="SAM" id="Phobius"/>
    </source>
</evidence>
<evidence type="ECO:0000256" key="5">
    <source>
        <dbReference type="ARBA" id="ARBA00022741"/>
    </source>
</evidence>
<comment type="caution">
    <text evidence="11">The sequence shown here is derived from an EMBL/GenBank/DDBJ whole genome shotgun (WGS) entry which is preliminary data.</text>
</comment>
<reference evidence="11" key="1">
    <citation type="submission" date="2020-10" db="EMBL/GenBank/DDBJ databases">
        <authorList>
            <person name="Lu T."/>
            <person name="Wang Q."/>
            <person name="Han X."/>
        </authorList>
    </citation>
    <scope>NUCLEOTIDE SEQUENCE</scope>
    <source>
        <strain evidence="11">WQ 117</strain>
    </source>
</reference>
<sequence>MYKYLSHKISNQSIGFILICIIFSLTLWFSNQIVLRLKDVEKSKIENYAKSLELISQNEYIDPYTQDFLFKLIEDNNSIPVILVDENNTINFTKNIEENILNDPKKLEKYLTALKSEDLHIEVDLPDGKNHVYYTNSNLLNNLKLYPIIIIILSLIFFLFTYWYFKTIRETEKSYLWAGMAKETAHQIGTPLSSLMGWVELLKLEEIDQSHVEEIEKDVERLKHIAERFSRIGSQAELQNNDLVNTTKTTVLYLRERISNGIELNFQSEIDEIYIKFNPLLYSWVIENLIKNAADAMQNKGVLDIYIQTLGNKIIISIADTGPGIPSKLQKKIFDPGFTTKKRGWGLGLSLAKRIIKDYHNGKIYVAESSKEKGTTFKIELKRQ</sequence>
<dbReference type="InterPro" id="IPR005467">
    <property type="entry name" value="His_kinase_dom"/>
</dbReference>
<protein>
    <recommendedName>
        <fullName evidence="2">histidine kinase</fullName>
        <ecNumber evidence="2">2.7.13.3</ecNumber>
    </recommendedName>
</protein>